<evidence type="ECO:0000256" key="1">
    <source>
        <dbReference type="SAM" id="MobiDB-lite"/>
    </source>
</evidence>
<accession>A0AAD7H6W1</accession>
<protein>
    <submittedName>
        <fullName evidence="2">Uncharacterized protein</fullName>
    </submittedName>
</protein>
<keyword evidence="3" id="KW-1185">Reference proteome</keyword>
<gene>
    <name evidence="2" type="ORF">B0H16DRAFT_1478311</name>
</gene>
<dbReference type="EMBL" id="JARKIB010000333">
    <property type="protein sequence ID" value="KAJ7713922.1"/>
    <property type="molecule type" value="Genomic_DNA"/>
</dbReference>
<feature type="compositionally biased region" description="Basic and acidic residues" evidence="1">
    <location>
        <begin position="214"/>
        <end position="223"/>
    </location>
</feature>
<evidence type="ECO:0000313" key="3">
    <source>
        <dbReference type="Proteomes" id="UP001215598"/>
    </source>
</evidence>
<comment type="caution">
    <text evidence="2">The sequence shown here is derived from an EMBL/GenBank/DDBJ whole genome shotgun (WGS) entry which is preliminary data.</text>
</comment>
<evidence type="ECO:0000313" key="2">
    <source>
        <dbReference type="EMBL" id="KAJ7713922.1"/>
    </source>
</evidence>
<proteinExistence type="predicted"/>
<sequence length="365" mass="40917">MDASVDFPSLPLPDHLEISDLSPEKQRLTTAALQVETSKGHELNRLQQQKQSFVAAKAELLELQALFSSNVGPGGSQPPKQQPDFGPHLETVEQCLWQNTQYTQMLQNVHIPGYSTLPAITQDQVSGWPSQQPATLSAFPYTVSNSRTPEVTPPLYNPSTENYDFGLGMEEQTIVTDKPENVSTSVTDYRTDFASDAASKLRGNPTQISAVGPRVEDLGSKDTEPIPLRVDQLNKRADLRSQKAVRLLTQQLLGIQRDKDASVTIAAGQFVTREETERYALGDDQVAPPSLEPFRPCWDVLDGDWNRQLETCFVQRFKRRYPQFAKHELHIRLKFQRRLIALKKNVSYLNPHDISRKGAKVGNGL</sequence>
<name>A0AAD7H6W1_9AGAR</name>
<reference evidence="2" key="1">
    <citation type="submission" date="2023-03" db="EMBL/GenBank/DDBJ databases">
        <title>Massive genome expansion in bonnet fungi (Mycena s.s.) driven by repeated elements and novel gene families across ecological guilds.</title>
        <authorList>
            <consortium name="Lawrence Berkeley National Laboratory"/>
            <person name="Harder C.B."/>
            <person name="Miyauchi S."/>
            <person name="Viragh M."/>
            <person name="Kuo A."/>
            <person name="Thoen E."/>
            <person name="Andreopoulos B."/>
            <person name="Lu D."/>
            <person name="Skrede I."/>
            <person name="Drula E."/>
            <person name="Henrissat B."/>
            <person name="Morin E."/>
            <person name="Kohler A."/>
            <person name="Barry K."/>
            <person name="LaButti K."/>
            <person name="Morin E."/>
            <person name="Salamov A."/>
            <person name="Lipzen A."/>
            <person name="Mereny Z."/>
            <person name="Hegedus B."/>
            <person name="Baldrian P."/>
            <person name="Stursova M."/>
            <person name="Weitz H."/>
            <person name="Taylor A."/>
            <person name="Grigoriev I.V."/>
            <person name="Nagy L.G."/>
            <person name="Martin F."/>
            <person name="Kauserud H."/>
        </authorList>
    </citation>
    <scope>NUCLEOTIDE SEQUENCE</scope>
    <source>
        <strain evidence="2">CBHHK182m</strain>
    </source>
</reference>
<dbReference type="AlphaFoldDB" id="A0AAD7H6W1"/>
<feature type="region of interest" description="Disordered" evidence="1">
    <location>
        <begin position="198"/>
        <end position="223"/>
    </location>
</feature>
<organism evidence="2 3">
    <name type="scientific">Mycena metata</name>
    <dbReference type="NCBI Taxonomy" id="1033252"/>
    <lineage>
        <taxon>Eukaryota</taxon>
        <taxon>Fungi</taxon>
        <taxon>Dikarya</taxon>
        <taxon>Basidiomycota</taxon>
        <taxon>Agaricomycotina</taxon>
        <taxon>Agaricomycetes</taxon>
        <taxon>Agaricomycetidae</taxon>
        <taxon>Agaricales</taxon>
        <taxon>Marasmiineae</taxon>
        <taxon>Mycenaceae</taxon>
        <taxon>Mycena</taxon>
    </lineage>
</organism>
<dbReference type="Proteomes" id="UP001215598">
    <property type="component" value="Unassembled WGS sequence"/>
</dbReference>